<reference evidence="1 2" key="1">
    <citation type="journal article" date="2017" name="Environ. Microbiol.">
        <title>Decay of the glycolytic pathway and adaptation to intranuclear parasitism within Enterocytozoonidae microsporidia.</title>
        <authorList>
            <person name="Wiredu Boakye D."/>
            <person name="Jaroenlak P."/>
            <person name="Prachumwat A."/>
            <person name="Williams T.A."/>
            <person name="Bateman K.S."/>
            <person name="Itsathitphaisarn O."/>
            <person name="Sritunyalucksana K."/>
            <person name="Paszkiewicz K.H."/>
            <person name="Moore K.A."/>
            <person name="Stentiford G.D."/>
            <person name="Williams B.A."/>
        </authorList>
    </citation>
    <scope>NUCLEOTIDE SEQUENCE [LARGE SCALE GENOMIC DNA]</scope>
    <source>
        <strain evidence="1 2">GB1</strain>
    </source>
</reference>
<dbReference type="AlphaFoldDB" id="A0A1Y1S6R0"/>
<accession>A0A1Y1S6R0</accession>
<dbReference type="OrthoDB" id="364513at2759"/>
<protein>
    <submittedName>
        <fullName evidence="1">Uncharacterized protein</fullName>
    </submittedName>
</protein>
<proteinExistence type="predicted"/>
<comment type="caution">
    <text evidence="1">The sequence shown here is derived from an EMBL/GenBank/DDBJ whole genome shotgun (WGS) entry which is preliminary data.</text>
</comment>
<organism evidence="1 2">
    <name type="scientific">Enterospora canceri</name>
    <dbReference type="NCBI Taxonomy" id="1081671"/>
    <lineage>
        <taxon>Eukaryota</taxon>
        <taxon>Fungi</taxon>
        <taxon>Fungi incertae sedis</taxon>
        <taxon>Microsporidia</taxon>
        <taxon>Enterocytozoonidae</taxon>
        <taxon>Enterospora</taxon>
    </lineage>
</organism>
<dbReference type="EMBL" id="LWDP01000043">
    <property type="protein sequence ID" value="ORD93854.1"/>
    <property type="molecule type" value="Genomic_DNA"/>
</dbReference>
<dbReference type="VEuPathDB" id="MicrosporidiaDB:ECANGB1_1464"/>
<dbReference type="Proteomes" id="UP000192639">
    <property type="component" value="Unassembled WGS sequence"/>
</dbReference>
<sequence length="258" mass="29800">MPTQTNFLLLFLCNLKESHPAIFSHIIGHSTIVTLIYRSLDKETKRLIMSILNAKKYVDETISYTKLNTLNIIDLFNGADGCYIKINQNFRQILLNNFSQIQFTRNIKTTPIEFNSKLLANQKDTCTNAISIHEHYSEIGLLDSGSRLTSKGLEFLLLSKNEQMWYIITSFMRRHISDNEAGIEYLVEWAMILNGVYDYMEVTNTFSMLDEIGIIKIDGDSYRVNSTILFGTAVAANRFIYLETSYTRIQMIHVTLRY</sequence>
<evidence type="ECO:0000313" key="2">
    <source>
        <dbReference type="Proteomes" id="UP000192639"/>
    </source>
</evidence>
<evidence type="ECO:0000313" key="1">
    <source>
        <dbReference type="EMBL" id="ORD93854.1"/>
    </source>
</evidence>
<keyword evidence="2" id="KW-1185">Reference proteome</keyword>
<name>A0A1Y1S6R0_9MICR</name>
<gene>
    <name evidence="1" type="ORF">ECANGB1_1464</name>
</gene>